<organism evidence="2 3">
    <name type="scientific">Streptomyces fodineus</name>
    <dbReference type="NCBI Taxonomy" id="1904616"/>
    <lineage>
        <taxon>Bacteria</taxon>
        <taxon>Bacillati</taxon>
        <taxon>Actinomycetota</taxon>
        <taxon>Actinomycetes</taxon>
        <taxon>Kitasatosporales</taxon>
        <taxon>Streptomycetaceae</taxon>
        <taxon>Streptomyces</taxon>
    </lineage>
</organism>
<dbReference type="AlphaFoldDB" id="A0A1D7Y417"/>
<dbReference type="Proteomes" id="UP000094960">
    <property type="component" value="Chromosome"/>
</dbReference>
<gene>
    <name evidence="2" type="ORF">BFF78_03860</name>
</gene>
<dbReference type="EMBL" id="CP017248">
    <property type="protein sequence ID" value="AOR30304.1"/>
    <property type="molecule type" value="Genomic_DNA"/>
</dbReference>
<accession>A0A1D7Y417</accession>
<sequence>MSGSVPRAPGPVPAARDDTPSPFAPYEPAPSSRPGADPRRPAAGVLQDAPALAVRQAEARGATVAQGADRIARAVTAERGAAVLARVGEETAGHGSVAFLPEHPRDGAPEGCYLSGVTVARHRRRPESAGP</sequence>
<feature type="region of interest" description="Disordered" evidence="1">
    <location>
        <begin position="1"/>
        <end position="45"/>
    </location>
</feature>
<protein>
    <submittedName>
        <fullName evidence="2">Uncharacterized protein</fullName>
    </submittedName>
</protein>
<proteinExistence type="predicted"/>
<evidence type="ECO:0000313" key="2">
    <source>
        <dbReference type="EMBL" id="AOR30304.1"/>
    </source>
</evidence>
<name>A0A1D7Y417_9ACTN</name>
<dbReference type="KEGG" id="spun:BFF78_03860"/>
<evidence type="ECO:0000313" key="3">
    <source>
        <dbReference type="Proteomes" id="UP000094960"/>
    </source>
</evidence>
<keyword evidence="3" id="KW-1185">Reference proteome</keyword>
<evidence type="ECO:0000256" key="1">
    <source>
        <dbReference type="SAM" id="MobiDB-lite"/>
    </source>
</evidence>
<reference evidence="3" key="1">
    <citation type="submission" date="2016-09" db="EMBL/GenBank/DDBJ databases">
        <title>Streptomyces puniciscabiei strain:TW1S1 Genome sequencing and assembly.</title>
        <authorList>
            <person name="Kim M.-K."/>
            <person name="Kim S.B."/>
        </authorList>
    </citation>
    <scope>NUCLEOTIDE SEQUENCE [LARGE SCALE GENOMIC DNA]</scope>
    <source>
        <strain evidence="3">TW1S1</strain>
    </source>
</reference>